<keyword evidence="2" id="KW-1185">Reference proteome</keyword>
<name>A0A392UNE7_9FABA</name>
<sequence length="17" mass="1984">MFTHPNRMLVAQVTAHM</sequence>
<protein>
    <submittedName>
        <fullName evidence="1">Uncharacterized protein</fullName>
    </submittedName>
</protein>
<dbReference type="EMBL" id="LXQA010850282">
    <property type="protein sequence ID" value="MCI73966.1"/>
    <property type="molecule type" value="Genomic_DNA"/>
</dbReference>
<dbReference type="AlphaFoldDB" id="A0A392UNE7"/>
<evidence type="ECO:0000313" key="2">
    <source>
        <dbReference type="Proteomes" id="UP000265520"/>
    </source>
</evidence>
<reference evidence="1 2" key="1">
    <citation type="journal article" date="2018" name="Front. Plant Sci.">
        <title>Red Clover (Trifolium pratense) and Zigzag Clover (T. medium) - A Picture of Genomic Similarities and Differences.</title>
        <authorList>
            <person name="Dluhosova J."/>
            <person name="Istvanek J."/>
            <person name="Nedelnik J."/>
            <person name="Repkova J."/>
        </authorList>
    </citation>
    <scope>NUCLEOTIDE SEQUENCE [LARGE SCALE GENOMIC DNA]</scope>
    <source>
        <strain evidence="2">cv. 10/8</strain>
        <tissue evidence="1">Leaf</tissue>
    </source>
</reference>
<evidence type="ECO:0000313" key="1">
    <source>
        <dbReference type="EMBL" id="MCI73966.1"/>
    </source>
</evidence>
<proteinExistence type="predicted"/>
<feature type="non-terminal residue" evidence="1">
    <location>
        <position position="17"/>
    </location>
</feature>
<accession>A0A392UNE7</accession>
<comment type="caution">
    <text evidence="1">The sequence shown here is derived from an EMBL/GenBank/DDBJ whole genome shotgun (WGS) entry which is preliminary data.</text>
</comment>
<dbReference type="Proteomes" id="UP000265520">
    <property type="component" value="Unassembled WGS sequence"/>
</dbReference>
<organism evidence="1 2">
    <name type="scientific">Trifolium medium</name>
    <dbReference type="NCBI Taxonomy" id="97028"/>
    <lineage>
        <taxon>Eukaryota</taxon>
        <taxon>Viridiplantae</taxon>
        <taxon>Streptophyta</taxon>
        <taxon>Embryophyta</taxon>
        <taxon>Tracheophyta</taxon>
        <taxon>Spermatophyta</taxon>
        <taxon>Magnoliopsida</taxon>
        <taxon>eudicotyledons</taxon>
        <taxon>Gunneridae</taxon>
        <taxon>Pentapetalae</taxon>
        <taxon>rosids</taxon>
        <taxon>fabids</taxon>
        <taxon>Fabales</taxon>
        <taxon>Fabaceae</taxon>
        <taxon>Papilionoideae</taxon>
        <taxon>50 kb inversion clade</taxon>
        <taxon>NPAAA clade</taxon>
        <taxon>Hologalegina</taxon>
        <taxon>IRL clade</taxon>
        <taxon>Trifolieae</taxon>
        <taxon>Trifolium</taxon>
    </lineage>
</organism>